<evidence type="ECO:0000256" key="4">
    <source>
        <dbReference type="ARBA" id="ARBA00022475"/>
    </source>
</evidence>
<dbReference type="Pfam" id="PF11412">
    <property type="entry name" value="DsbD_N"/>
    <property type="match status" value="1"/>
</dbReference>
<dbReference type="EC" id="1.8.1.8" evidence="18"/>
<feature type="disulfide bond" description="Redox-active" evidence="18">
    <location>
        <begin position="209"/>
        <end position="331"/>
    </location>
</feature>
<evidence type="ECO:0000256" key="10">
    <source>
        <dbReference type="ARBA" id="ARBA00022989"/>
    </source>
</evidence>
<dbReference type="InterPro" id="IPR036249">
    <property type="entry name" value="Thioredoxin-like_sf"/>
</dbReference>
<evidence type="ECO:0000256" key="2">
    <source>
        <dbReference type="ARBA" id="ARBA00007241"/>
    </source>
</evidence>
<keyword evidence="12 18" id="KW-0520">NAD</keyword>
<dbReference type="InterPro" id="IPR013766">
    <property type="entry name" value="Thioredoxin_domain"/>
</dbReference>
<feature type="region of interest" description="Disordered" evidence="19">
    <location>
        <begin position="157"/>
        <end position="176"/>
    </location>
</feature>
<evidence type="ECO:0000256" key="8">
    <source>
        <dbReference type="ARBA" id="ARBA00022748"/>
    </source>
</evidence>
<evidence type="ECO:0000256" key="11">
    <source>
        <dbReference type="ARBA" id="ARBA00023002"/>
    </source>
</evidence>
<evidence type="ECO:0000256" key="15">
    <source>
        <dbReference type="ARBA" id="ARBA00023284"/>
    </source>
</evidence>
<feature type="transmembrane region" description="Helical" evidence="18">
    <location>
        <begin position="197"/>
        <end position="222"/>
    </location>
</feature>
<keyword evidence="6 18" id="KW-0812">Transmembrane</keyword>
<dbReference type="InterPro" id="IPR036929">
    <property type="entry name" value="DsbDN_sf"/>
</dbReference>
<evidence type="ECO:0000256" key="7">
    <source>
        <dbReference type="ARBA" id="ARBA00022729"/>
    </source>
</evidence>
<evidence type="ECO:0000256" key="18">
    <source>
        <dbReference type="HAMAP-Rule" id="MF_00399"/>
    </source>
</evidence>
<feature type="compositionally biased region" description="Low complexity" evidence="19">
    <location>
        <begin position="157"/>
        <end position="170"/>
    </location>
</feature>
<reference evidence="22" key="1">
    <citation type="journal article" date="2019" name="Int. J. Syst. Evol. Microbiol.">
        <title>The Global Catalogue of Microorganisms (GCM) 10K type strain sequencing project: providing services to taxonomists for standard genome sequencing and annotation.</title>
        <authorList>
            <consortium name="The Broad Institute Genomics Platform"/>
            <consortium name="The Broad Institute Genome Sequencing Center for Infectious Disease"/>
            <person name="Wu L."/>
            <person name="Ma J."/>
        </authorList>
    </citation>
    <scope>NUCLEOTIDE SEQUENCE [LARGE SCALE GENOMIC DNA]</scope>
    <source>
        <strain evidence="22">NBRC 102407</strain>
    </source>
</reference>
<dbReference type="SUPFAM" id="SSF52833">
    <property type="entry name" value="Thioredoxin-like"/>
    <property type="match status" value="1"/>
</dbReference>
<keyword evidence="8 18" id="KW-0201">Cytochrome c-type biogenesis</keyword>
<keyword evidence="5 18" id="KW-0997">Cell inner membrane</keyword>
<comment type="caution">
    <text evidence="21">The sequence shown here is derived from an EMBL/GenBank/DDBJ whole genome shotgun (WGS) entry which is preliminary data.</text>
</comment>
<evidence type="ECO:0000256" key="14">
    <source>
        <dbReference type="ARBA" id="ARBA00023157"/>
    </source>
</evidence>
<name>A0ABQ6FAB7_9RHOO</name>
<comment type="subcellular location">
    <subcellularLocation>
        <location evidence="1 18">Cell inner membrane</location>
        <topology evidence="1 18">Multi-pass membrane protein</topology>
    </subcellularLocation>
</comment>
<dbReference type="PANTHER" id="PTHR32234:SF0">
    <property type="entry name" value="THIOL:DISULFIDE INTERCHANGE PROTEIN DSBD"/>
    <property type="match status" value="1"/>
</dbReference>
<dbReference type="InterPro" id="IPR035671">
    <property type="entry name" value="DsbD_gamma"/>
</dbReference>
<dbReference type="EMBL" id="BSPX01000026">
    <property type="protein sequence ID" value="GLT22525.1"/>
    <property type="molecule type" value="Genomic_DNA"/>
</dbReference>
<keyword evidence="15 18" id="KW-0676">Redox-active center</keyword>
<feature type="transmembrane region" description="Helical" evidence="18">
    <location>
        <begin position="349"/>
        <end position="373"/>
    </location>
</feature>
<evidence type="ECO:0000313" key="21">
    <source>
        <dbReference type="EMBL" id="GLT22525.1"/>
    </source>
</evidence>
<evidence type="ECO:0000259" key="20">
    <source>
        <dbReference type="PROSITE" id="PS51352"/>
    </source>
</evidence>
<dbReference type="CDD" id="cd02953">
    <property type="entry name" value="DsbDgamma"/>
    <property type="match status" value="1"/>
</dbReference>
<accession>A0ABQ6FAB7</accession>
<dbReference type="InterPro" id="IPR012336">
    <property type="entry name" value="Thioredoxin-like_fold"/>
</dbReference>
<feature type="disulfide bond" description="Redox-active" evidence="18">
    <location>
        <begin position="520"/>
        <end position="523"/>
    </location>
</feature>
<dbReference type="Gene3D" id="3.40.30.10">
    <property type="entry name" value="Glutaredoxin"/>
    <property type="match status" value="1"/>
</dbReference>
<keyword evidence="22" id="KW-1185">Reference proteome</keyword>
<keyword evidence="10 18" id="KW-1133">Transmembrane helix</keyword>
<comment type="function">
    <text evidence="18">Required to facilitate the formation of correct disulfide bonds in some periplasmic proteins and for the assembly of the periplasmic c-type cytochromes. Acts by transferring electrons from cytoplasmic thioredoxin to the periplasm. This transfer involves a cascade of disulfide bond formation and reduction steps.</text>
</comment>
<evidence type="ECO:0000256" key="12">
    <source>
        <dbReference type="ARBA" id="ARBA00023027"/>
    </source>
</evidence>
<dbReference type="PROSITE" id="PS51352">
    <property type="entry name" value="THIOREDOXIN_2"/>
    <property type="match status" value="1"/>
</dbReference>
<feature type="chain" id="PRO_5044922971" description="Thiol:disulfide interchange protein DsbD" evidence="18">
    <location>
        <begin position="24"/>
        <end position="612"/>
    </location>
</feature>
<dbReference type="Proteomes" id="UP001157167">
    <property type="component" value="Unassembled WGS sequence"/>
</dbReference>
<feature type="domain" description="Thioredoxin" evidence="20">
    <location>
        <begin position="473"/>
        <end position="605"/>
    </location>
</feature>
<evidence type="ECO:0000256" key="17">
    <source>
        <dbReference type="ARBA" id="ARBA00047804"/>
    </source>
</evidence>
<evidence type="ECO:0000256" key="19">
    <source>
        <dbReference type="SAM" id="MobiDB-lite"/>
    </source>
</evidence>
<sequence precursor="true">MIRLIRHLLAFAAFLLAAFGVHAVGEPLPVEQAFRATARAVDDHTVEIRFQIADGYYLYRHRFKFDAEGVSFGEPALPAGKPKKDDAFGEVEIYRKELVFSLPVTTGKPPFPLTLVSQGCADIGICYPPQTHTLDVALSSGGPGESLLARALGKGASPATTTAATPAPEAATDDHDESGRIARLLAGGGTLATLASFFGFGLLLAFTPCVFPMIPILSGIIVGHGHGISKGRAFSLSALYVLGMAVTYAAAGVAAGLSGTLLSAALQNPWMLGGFALVFVVLSFSMFGFYELQMPTALQSRLSDTASHQKGGSPGGVIAMGALSALIVGPCVAAPLAGALLYIAKTGDAALGGVALFVMALGMGAPLIIVGVLARSALPKTGPWMENVKRAFGVMLLAVAVWLVSPVLPGIVTMLAWAAILVVSAIYLHALDPLPPHASGWQRFWKGWGVIALLAGAAMFIGALAGSRDPLQPLAILRAQAASAPVAETKFQRVRSVEELDQILKTATRPVMLDFYADWCISCKEMERFTFADPAVAKRLAGFQLIQADVTANNDDDKALLKRFNLFGPPGIIFFDAGGAERKQLRVVGFQEAEIFGKVLDSALKNPPQNPL</sequence>
<feature type="transmembrane region" description="Helical" evidence="18">
    <location>
        <begin position="270"/>
        <end position="292"/>
    </location>
</feature>
<dbReference type="RefSeq" id="WP_284187827.1">
    <property type="nucleotide sequence ID" value="NZ_BSPX01000026.1"/>
</dbReference>
<evidence type="ECO:0000256" key="5">
    <source>
        <dbReference type="ARBA" id="ARBA00022519"/>
    </source>
</evidence>
<dbReference type="InterPro" id="IPR003834">
    <property type="entry name" value="Cyt_c_assmbl_TM_dom"/>
</dbReference>
<dbReference type="HAMAP" id="MF_00399">
    <property type="entry name" value="DbsD"/>
    <property type="match status" value="1"/>
</dbReference>
<keyword evidence="14 18" id="KW-1015">Disulfide bond</keyword>
<dbReference type="PANTHER" id="PTHR32234">
    <property type="entry name" value="THIOL:DISULFIDE INTERCHANGE PROTEIN DSBD"/>
    <property type="match status" value="1"/>
</dbReference>
<gene>
    <name evidence="18 21" type="primary">dsbD</name>
    <name evidence="21" type="ORF">GCM10007933_19850</name>
</gene>
<keyword evidence="4 18" id="KW-1003">Cell membrane</keyword>
<feature type="signal peptide" evidence="18">
    <location>
        <begin position="1"/>
        <end position="23"/>
    </location>
</feature>
<comment type="similarity">
    <text evidence="2 18">Belongs to the thioredoxin family. DsbD subfamily.</text>
</comment>
<proteinExistence type="inferred from homology"/>
<keyword evidence="13 18" id="KW-0472">Membrane</keyword>
<evidence type="ECO:0000313" key="22">
    <source>
        <dbReference type="Proteomes" id="UP001157167"/>
    </source>
</evidence>
<feature type="transmembrane region" description="Helical" evidence="18">
    <location>
        <begin position="394"/>
        <end position="427"/>
    </location>
</feature>
<keyword evidence="7 18" id="KW-0732">Signal</keyword>
<comment type="catalytic activity">
    <reaction evidence="16 18">
        <text>[protein]-dithiol + NAD(+) = [protein]-disulfide + NADH + H(+)</text>
        <dbReference type="Rhea" id="RHEA:18749"/>
        <dbReference type="Rhea" id="RHEA-COMP:10593"/>
        <dbReference type="Rhea" id="RHEA-COMP:10594"/>
        <dbReference type="ChEBI" id="CHEBI:15378"/>
        <dbReference type="ChEBI" id="CHEBI:29950"/>
        <dbReference type="ChEBI" id="CHEBI:50058"/>
        <dbReference type="ChEBI" id="CHEBI:57540"/>
        <dbReference type="ChEBI" id="CHEBI:57945"/>
        <dbReference type="EC" id="1.8.1.8"/>
    </reaction>
</comment>
<feature type="disulfide bond" description="Redox-active" evidence="18">
    <location>
        <begin position="120"/>
        <end position="126"/>
    </location>
</feature>
<dbReference type="Gene3D" id="2.60.40.1250">
    <property type="entry name" value="Thiol:disulfide interchange protein DsbD, N-terminal domain"/>
    <property type="match status" value="1"/>
</dbReference>
<evidence type="ECO:0000256" key="13">
    <source>
        <dbReference type="ARBA" id="ARBA00023136"/>
    </source>
</evidence>
<dbReference type="Pfam" id="PF13098">
    <property type="entry name" value="Thioredoxin_2"/>
    <property type="match status" value="1"/>
</dbReference>
<evidence type="ECO:0000256" key="6">
    <source>
        <dbReference type="ARBA" id="ARBA00022692"/>
    </source>
</evidence>
<dbReference type="InterPro" id="IPR028250">
    <property type="entry name" value="DsbDN"/>
</dbReference>
<evidence type="ECO:0000256" key="16">
    <source>
        <dbReference type="ARBA" id="ARBA00047388"/>
    </source>
</evidence>
<dbReference type="InterPro" id="IPR022910">
    <property type="entry name" value="Thiol_diS_interchange_DbsD"/>
</dbReference>
<dbReference type="SUPFAM" id="SSF74863">
    <property type="entry name" value="Thiol:disulfide interchange protein DsbD, N-terminal domain (DsbD-alpha)"/>
    <property type="match status" value="1"/>
</dbReference>
<feature type="transmembrane region" description="Helical" evidence="18">
    <location>
        <begin position="447"/>
        <end position="466"/>
    </location>
</feature>
<protein>
    <recommendedName>
        <fullName evidence="18">Thiol:disulfide interchange protein DsbD</fullName>
        <ecNumber evidence="18">1.8.1.8</ecNumber>
    </recommendedName>
    <alternativeName>
        <fullName evidence="18">Protein-disulfide reductase</fullName>
        <shortName evidence="18">Disulfide reductase</shortName>
    </alternativeName>
</protein>
<organism evidence="21 22">
    <name type="scientific">Zoogloea oryzae</name>
    <dbReference type="NCBI Taxonomy" id="310767"/>
    <lineage>
        <taxon>Bacteria</taxon>
        <taxon>Pseudomonadati</taxon>
        <taxon>Pseudomonadota</taxon>
        <taxon>Betaproteobacteria</taxon>
        <taxon>Rhodocyclales</taxon>
        <taxon>Zoogloeaceae</taxon>
        <taxon>Zoogloea</taxon>
    </lineage>
</organism>
<evidence type="ECO:0000256" key="9">
    <source>
        <dbReference type="ARBA" id="ARBA00022982"/>
    </source>
</evidence>
<evidence type="ECO:0000256" key="3">
    <source>
        <dbReference type="ARBA" id="ARBA00022448"/>
    </source>
</evidence>
<keyword evidence="3 18" id="KW-0813">Transport</keyword>
<feature type="transmembrane region" description="Helical" evidence="18">
    <location>
        <begin position="317"/>
        <end position="343"/>
    </location>
</feature>
<keyword evidence="9 18" id="KW-0249">Electron transport</keyword>
<feature type="transmembrane region" description="Helical" evidence="18">
    <location>
        <begin position="234"/>
        <end position="258"/>
    </location>
</feature>
<evidence type="ECO:0000256" key="1">
    <source>
        <dbReference type="ARBA" id="ARBA00004429"/>
    </source>
</evidence>
<dbReference type="NCBIfam" id="NF001419">
    <property type="entry name" value="PRK00293.1"/>
    <property type="match status" value="1"/>
</dbReference>
<keyword evidence="11 18" id="KW-0560">Oxidoreductase</keyword>
<dbReference type="Pfam" id="PF02683">
    <property type="entry name" value="DsbD_TM"/>
    <property type="match status" value="1"/>
</dbReference>
<comment type="catalytic activity">
    <reaction evidence="17 18">
        <text>[protein]-dithiol + NADP(+) = [protein]-disulfide + NADPH + H(+)</text>
        <dbReference type="Rhea" id="RHEA:18753"/>
        <dbReference type="Rhea" id="RHEA-COMP:10593"/>
        <dbReference type="Rhea" id="RHEA-COMP:10594"/>
        <dbReference type="ChEBI" id="CHEBI:15378"/>
        <dbReference type="ChEBI" id="CHEBI:29950"/>
        <dbReference type="ChEBI" id="CHEBI:50058"/>
        <dbReference type="ChEBI" id="CHEBI:57783"/>
        <dbReference type="ChEBI" id="CHEBI:58349"/>
        <dbReference type="EC" id="1.8.1.8"/>
    </reaction>
</comment>